<accession>A0ABQ4A7P3</accession>
<evidence type="ECO:0000256" key="1">
    <source>
        <dbReference type="ARBA" id="ARBA00001928"/>
    </source>
</evidence>
<name>A0ABQ4A7P3_9ACTN</name>
<evidence type="ECO:0000256" key="4">
    <source>
        <dbReference type="ARBA" id="ARBA00023066"/>
    </source>
</evidence>
<keyword evidence="3" id="KW-0068">Autocatalytic cleavage</keyword>
<dbReference type="Pfam" id="PF02675">
    <property type="entry name" value="AdoMet_dc"/>
    <property type="match status" value="1"/>
</dbReference>
<evidence type="ECO:0000256" key="3">
    <source>
        <dbReference type="ARBA" id="ARBA00022813"/>
    </source>
</evidence>
<proteinExistence type="predicted"/>
<evidence type="ECO:0008006" key="12">
    <source>
        <dbReference type="Google" id="ProtNLM"/>
    </source>
</evidence>
<evidence type="ECO:0000313" key="10">
    <source>
        <dbReference type="EMBL" id="GIE26849.1"/>
    </source>
</evidence>
<keyword evidence="7" id="KW-0456">Lyase</keyword>
<dbReference type="SUPFAM" id="SSF56276">
    <property type="entry name" value="S-adenosylmethionine decarboxylase"/>
    <property type="match status" value="1"/>
</dbReference>
<evidence type="ECO:0000256" key="5">
    <source>
        <dbReference type="ARBA" id="ARBA00023115"/>
    </source>
</evidence>
<comment type="cofactor">
    <cofactor evidence="1">
        <name>pyruvate</name>
        <dbReference type="ChEBI" id="CHEBI:15361"/>
    </cofactor>
</comment>
<keyword evidence="8" id="KW-0704">Schiff base</keyword>
<evidence type="ECO:0000256" key="7">
    <source>
        <dbReference type="ARBA" id="ARBA00023239"/>
    </source>
</evidence>
<evidence type="ECO:0000313" key="11">
    <source>
        <dbReference type="Proteomes" id="UP000603200"/>
    </source>
</evidence>
<keyword evidence="9" id="KW-0670">Pyruvate</keyword>
<evidence type="ECO:0000256" key="8">
    <source>
        <dbReference type="ARBA" id="ARBA00023270"/>
    </source>
</evidence>
<evidence type="ECO:0000256" key="6">
    <source>
        <dbReference type="ARBA" id="ARBA00023145"/>
    </source>
</evidence>
<dbReference type="InterPro" id="IPR003826">
    <property type="entry name" value="AdoMetDC_fam_prok"/>
</dbReference>
<keyword evidence="6" id="KW-0865">Zymogen</keyword>
<reference evidence="10 11" key="1">
    <citation type="submission" date="2021-01" db="EMBL/GenBank/DDBJ databases">
        <title>Whole genome shotgun sequence of Actinoplanes humidus NBRC 14915.</title>
        <authorList>
            <person name="Komaki H."/>
            <person name="Tamura T."/>
        </authorList>
    </citation>
    <scope>NUCLEOTIDE SEQUENCE [LARGE SCALE GENOMIC DNA]</scope>
    <source>
        <strain evidence="10 11">NBRC 14915</strain>
    </source>
</reference>
<evidence type="ECO:0000256" key="2">
    <source>
        <dbReference type="ARBA" id="ARBA00022793"/>
    </source>
</evidence>
<keyword evidence="4" id="KW-0745">Spermidine biosynthesis</keyword>
<comment type="caution">
    <text evidence="10">The sequence shown here is derived from an EMBL/GenBank/DDBJ whole genome shotgun (WGS) entry which is preliminary data.</text>
</comment>
<dbReference type="RefSeq" id="WP_203843738.1">
    <property type="nucleotide sequence ID" value="NZ_BAAATV010000047.1"/>
</dbReference>
<keyword evidence="5" id="KW-0620">Polyamine biosynthesis</keyword>
<keyword evidence="11" id="KW-1185">Reference proteome</keyword>
<protein>
    <recommendedName>
        <fullName evidence="12">S-adenosylmethionine decarboxylase</fullName>
    </recommendedName>
</protein>
<keyword evidence="2" id="KW-0210">Decarboxylase</keyword>
<evidence type="ECO:0000256" key="9">
    <source>
        <dbReference type="ARBA" id="ARBA00023317"/>
    </source>
</evidence>
<dbReference type="Gene3D" id="3.60.90.10">
    <property type="entry name" value="S-adenosylmethionine decarboxylase"/>
    <property type="match status" value="1"/>
</dbReference>
<dbReference type="InterPro" id="IPR016067">
    <property type="entry name" value="S-AdoMet_deCO2ase_core"/>
</dbReference>
<dbReference type="Proteomes" id="UP000603200">
    <property type="component" value="Unassembled WGS sequence"/>
</dbReference>
<dbReference type="EMBL" id="BOMN01000155">
    <property type="protein sequence ID" value="GIE26849.1"/>
    <property type="molecule type" value="Genomic_DNA"/>
</dbReference>
<organism evidence="10 11">
    <name type="scientific">Winogradskya humida</name>
    <dbReference type="NCBI Taxonomy" id="113566"/>
    <lineage>
        <taxon>Bacteria</taxon>
        <taxon>Bacillati</taxon>
        <taxon>Actinomycetota</taxon>
        <taxon>Actinomycetes</taxon>
        <taxon>Micromonosporales</taxon>
        <taxon>Micromonosporaceae</taxon>
        <taxon>Winogradskya</taxon>
    </lineage>
</organism>
<sequence>MKSLHQPAEGDFIFGLELIMDIHNCDPAVITDADALRRFTAGLVERIKMQAYGETWLHHFGHASALTAGFTAFQAIETSSIIVHVSEGPRRVHANIFSCRLFDCEDAMKFTEEFFGGTDTTYTILSR</sequence>
<gene>
    <name evidence="10" type="ORF">Ahu01nite_099510</name>
</gene>